<dbReference type="InterPro" id="IPR002591">
    <property type="entry name" value="Phosphodiest/P_Trfase"/>
</dbReference>
<dbReference type="PANTHER" id="PTHR10151:SF120">
    <property type="entry name" value="BIS(5'-ADENOSYL)-TRIPHOSPHATASE"/>
    <property type="match status" value="1"/>
</dbReference>
<evidence type="ECO:0008006" key="3">
    <source>
        <dbReference type="Google" id="ProtNLM"/>
    </source>
</evidence>
<dbReference type="Gene3D" id="3.40.720.10">
    <property type="entry name" value="Alkaline Phosphatase, subunit A"/>
    <property type="match status" value="1"/>
</dbReference>
<dbReference type="SUPFAM" id="SSF53649">
    <property type="entry name" value="Alkaline phosphatase-like"/>
    <property type="match status" value="1"/>
</dbReference>
<organism evidence="1 2">
    <name type="scientific">Nesterenkonia xinjiangensis</name>
    <dbReference type="NCBI Taxonomy" id="225327"/>
    <lineage>
        <taxon>Bacteria</taxon>
        <taxon>Bacillati</taxon>
        <taxon>Actinomycetota</taxon>
        <taxon>Actinomycetes</taxon>
        <taxon>Micrococcales</taxon>
        <taxon>Micrococcaceae</taxon>
        <taxon>Nesterenkonia</taxon>
    </lineage>
</organism>
<dbReference type="EMBL" id="JACCFY010000001">
    <property type="protein sequence ID" value="NYJ79642.1"/>
    <property type="molecule type" value="Genomic_DNA"/>
</dbReference>
<accession>A0A7Z0KDH9</accession>
<protein>
    <recommendedName>
        <fullName evidence="3">Type I phosphodiesterase / nucleotide pyrophosphatase</fullName>
    </recommendedName>
</protein>
<gene>
    <name evidence="1" type="ORF">HNR09_003053</name>
</gene>
<reference evidence="1 2" key="1">
    <citation type="submission" date="2020-07" db="EMBL/GenBank/DDBJ databases">
        <title>Sequencing the genomes of 1000 actinobacteria strains.</title>
        <authorList>
            <person name="Klenk H.-P."/>
        </authorList>
    </citation>
    <scope>NUCLEOTIDE SEQUENCE [LARGE SCALE GENOMIC DNA]</scope>
    <source>
        <strain evidence="1 2">DSM 15475</strain>
    </source>
</reference>
<proteinExistence type="predicted"/>
<dbReference type="Proteomes" id="UP000535437">
    <property type="component" value="Unassembled WGS sequence"/>
</dbReference>
<evidence type="ECO:0000313" key="2">
    <source>
        <dbReference type="Proteomes" id="UP000535437"/>
    </source>
</evidence>
<dbReference type="Pfam" id="PF01663">
    <property type="entry name" value="Phosphodiest"/>
    <property type="match status" value="1"/>
</dbReference>
<comment type="caution">
    <text evidence="1">The sequence shown here is derived from an EMBL/GenBank/DDBJ whole genome shotgun (WGS) entry which is preliminary data.</text>
</comment>
<dbReference type="GO" id="GO:0016787">
    <property type="term" value="F:hydrolase activity"/>
    <property type="evidence" value="ECO:0007669"/>
    <property type="project" value="UniProtKB-ARBA"/>
</dbReference>
<dbReference type="RefSeq" id="WP_179542829.1">
    <property type="nucleotide sequence ID" value="NZ_BAAALL010000007.1"/>
</dbReference>
<keyword evidence="2" id="KW-1185">Reference proteome</keyword>
<evidence type="ECO:0000313" key="1">
    <source>
        <dbReference type="EMBL" id="NYJ79642.1"/>
    </source>
</evidence>
<dbReference type="AlphaFoldDB" id="A0A7Z0KDH9"/>
<dbReference type="PANTHER" id="PTHR10151">
    <property type="entry name" value="ECTONUCLEOTIDE PYROPHOSPHATASE/PHOSPHODIESTERASE"/>
    <property type="match status" value="1"/>
</dbReference>
<name>A0A7Z0KDH9_9MICC</name>
<dbReference type="InterPro" id="IPR017850">
    <property type="entry name" value="Alkaline_phosphatase_core_sf"/>
</dbReference>
<sequence>MTARARELAALAPDYDGGHVRHVMTSAAASLGLDGFSERLGLPSASIAVVLMVDGLGDELIARHSGHARFLASAWRRSATGQVNDATAPATTAASIASLGTGEVPGRHGLVGYDVLAPWLDRVVNMLGGWDPAVDPARWQPHMSVLSRAERGGARVLTVSRPKFADSPLTRAVLAGGEFLGANRMDARFRMAADAVHAHRPETSAARQGSPQPLLMYLYVDELDKTGHRYGVDSPEWIRALETLDAEAEKFVTRLGQRFGDQLSVVLTADHGMLDIAPQGRLDFSQEEALLRGVRHTGGEPRFVHVYFDNDASPAVRRQVHEAWEERFGDQAWICTRDEAIDAGWFGLVEDRVRPRIGDLLIAVHGPLAFYHTERTGTDPLQMIGQHGSLTDAEIKVPLLSLTGRPFG</sequence>